<dbReference type="InterPro" id="IPR024467">
    <property type="entry name" value="Xre/MbcA/ParS-like_toxin-bd"/>
</dbReference>
<evidence type="ECO:0000313" key="3">
    <source>
        <dbReference type="EMBL" id="KAE8438640.1"/>
    </source>
</evidence>
<dbReference type="EMBL" id="VWRT01000007">
    <property type="protein sequence ID" value="KAE8438640.1"/>
    <property type="molecule type" value="Genomic_DNA"/>
</dbReference>
<evidence type="ECO:0000313" key="4">
    <source>
        <dbReference type="Proteomes" id="UP000466130"/>
    </source>
</evidence>
<feature type="region of interest" description="Disordered" evidence="1">
    <location>
        <begin position="1"/>
        <end position="29"/>
    </location>
</feature>
<protein>
    <submittedName>
        <fullName evidence="3">DUF2384 domain-containing protein</fullName>
    </submittedName>
</protein>
<proteinExistence type="predicted"/>
<keyword evidence="4" id="KW-1185">Reference proteome</keyword>
<reference evidence="3 4" key="1">
    <citation type="submission" date="2019-09" db="EMBL/GenBank/DDBJ databases">
        <title>The Halomonas whole genome shotgun (WGS).</title>
        <authorList>
            <person name="Xie Z."/>
        </authorList>
    </citation>
    <scope>NUCLEOTIDE SEQUENCE [LARGE SCALE GENOMIC DNA]</scope>
    <source>
        <strain evidence="3 4">NBT06E8</strain>
    </source>
</reference>
<comment type="caution">
    <text evidence="3">The sequence shown here is derived from an EMBL/GenBank/DDBJ whole genome shotgun (WGS) entry which is preliminary data.</text>
</comment>
<gene>
    <name evidence="3" type="ORF">F1978_08910</name>
</gene>
<dbReference type="Pfam" id="PF09722">
    <property type="entry name" value="Xre_MbcA_ParS_C"/>
    <property type="match status" value="1"/>
</dbReference>
<name>A0ABQ6XAZ5_9GAMM</name>
<organism evidence="3 4">
    <name type="scientific">Vreelandella piezotolerans</name>
    <dbReference type="NCBI Taxonomy" id="2609667"/>
    <lineage>
        <taxon>Bacteria</taxon>
        <taxon>Pseudomonadati</taxon>
        <taxon>Pseudomonadota</taxon>
        <taxon>Gammaproteobacteria</taxon>
        <taxon>Oceanospirillales</taxon>
        <taxon>Halomonadaceae</taxon>
        <taxon>Vreelandella</taxon>
    </lineage>
</organism>
<accession>A0ABQ6XAZ5</accession>
<sequence length="101" mass="11197">MEVAPIEPKQKSIEAIPDPSNTSGKNEQPIKVNQELERLSRVAHTSILALHVWEDADAAITWLSRPNQSLNGQIPLVLCETESGKKQVQRVLHALEWGSPP</sequence>
<feature type="domain" description="Antitoxin Xre/MbcA/ParS-like toxin-binding" evidence="2">
    <location>
        <begin position="49"/>
        <end position="98"/>
    </location>
</feature>
<evidence type="ECO:0000259" key="2">
    <source>
        <dbReference type="Pfam" id="PF09722"/>
    </source>
</evidence>
<evidence type="ECO:0000256" key="1">
    <source>
        <dbReference type="SAM" id="MobiDB-lite"/>
    </source>
</evidence>
<dbReference type="Proteomes" id="UP000466130">
    <property type="component" value="Unassembled WGS sequence"/>
</dbReference>